<organism evidence="1 2">
    <name type="scientific">Pantoea dispersa</name>
    <dbReference type="NCBI Taxonomy" id="59814"/>
    <lineage>
        <taxon>Bacteria</taxon>
        <taxon>Pseudomonadati</taxon>
        <taxon>Pseudomonadota</taxon>
        <taxon>Gammaproteobacteria</taxon>
        <taxon>Enterobacterales</taxon>
        <taxon>Erwiniaceae</taxon>
        <taxon>Pantoea</taxon>
    </lineage>
</organism>
<name>A0ABY2ZZT6_9GAMM</name>
<proteinExistence type="predicted"/>
<keyword evidence="2" id="KW-1185">Reference proteome</keyword>
<dbReference type="Proteomes" id="UP000319715">
    <property type="component" value="Unassembled WGS sequence"/>
</dbReference>
<accession>A0ABY2ZZT6</accession>
<gene>
    <name evidence="1" type="ORF">FK492_06615</name>
</gene>
<dbReference type="RefSeq" id="WP_141495751.1">
    <property type="nucleotide sequence ID" value="NZ_VICF01000002.1"/>
</dbReference>
<protein>
    <submittedName>
        <fullName evidence="1">Uncharacterized protein</fullName>
    </submittedName>
</protein>
<dbReference type="EMBL" id="VICF01000002">
    <property type="protein sequence ID" value="TQC75588.1"/>
    <property type="molecule type" value="Genomic_DNA"/>
</dbReference>
<comment type="caution">
    <text evidence="1">The sequence shown here is derived from an EMBL/GenBank/DDBJ whole genome shotgun (WGS) entry which is preliminary data.</text>
</comment>
<evidence type="ECO:0000313" key="1">
    <source>
        <dbReference type="EMBL" id="TQC75588.1"/>
    </source>
</evidence>
<evidence type="ECO:0000313" key="2">
    <source>
        <dbReference type="Proteomes" id="UP000319715"/>
    </source>
</evidence>
<sequence length="169" mass="18273">MNEVKRYKAVINDKPYKPYAYCEESSDGIYVRLEDYTALQEQLTATTNSLTNAQEALKSAGIEADTVQAGVMELVSRMNRLSGDREKFAVQCAAAKIAVQYARAKGFECSLNTPDVDAYLNAVRAEGADLCVKALVTSDDDDFSDAPNICGMVSAQLRAGNAGKDGSHE</sequence>
<reference evidence="1 2" key="1">
    <citation type="submission" date="2019-06" db="EMBL/GenBank/DDBJ databases">
        <title>Pantoea dispersa Assembly.</title>
        <authorList>
            <person name="Wang J."/>
        </authorList>
    </citation>
    <scope>NUCLEOTIDE SEQUENCE [LARGE SCALE GENOMIC DNA]</scope>
    <source>
        <strain evidence="2">bio</strain>
    </source>
</reference>